<reference evidence="6" key="1">
    <citation type="submission" date="2019-02" db="EMBL/GenBank/DDBJ databases">
        <title>Isolation and identification of novel species under the genus Muribaculum.</title>
        <authorList>
            <person name="Miyake S."/>
            <person name="Ding Y."/>
            <person name="Low A."/>
            <person name="Soh M."/>
            <person name="Seedorf H."/>
        </authorList>
    </citation>
    <scope>NUCLEOTIDE SEQUENCE [LARGE SCALE GENOMIC DNA]</scope>
    <source>
        <strain evidence="6">H5</strain>
    </source>
</reference>
<dbReference type="InterPro" id="IPR045939">
    <property type="entry name" value="YhcR_N"/>
</dbReference>
<dbReference type="InterPro" id="IPR043744">
    <property type="entry name" value="DUF5689"/>
</dbReference>
<name>A0A4P7W2C2_9BACT</name>
<feature type="domain" description="Endonuclease YhcR N-terminal" evidence="4">
    <location>
        <begin position="298"/>
        <end position="403"/>
    </location>
</feature>
<sequence length="925" mass="98095">MRNFKTYLSLLFAGALSLTACQDDFDAPGMKTPESTWLGDTEKYEAKTIGQIKAEFWEDADNYYKEIGETDNGKHLLVKGRVISSDASGNIYKSLVIQDETGALAMSINANSMSNQYRRGQEVVIDLTGMTIGKYAGLQQLGSPEDSQQYGQQTTFMPYQLFVGHSQLNGEPNLADVDTLTVNSLSELSGGPEVLRKWQSQLVRFNNCYFADGGKEPFASSKETVNRALTLSDGGTINVRTSGYSNFYSDILPEGHGDVVGILSYHTSGGWQLLLLDRRGCMNFGNPTIGPGAEDNPYTVDQAISIINNGGSASNVWLTGYIVGAVAPGVQTVSSNADIQFSGEPDLDNTIVIAQSADCTDWTKCMVISLPQGSKLRQYGNLPDNPSNYKKQMWICGNFGTELSMPAVTGNNGSASTFRIDGVDVPGGDEPAPGDGDGTKDKPYSVTQVIAMNPSSTTESPANGSQIWVTGYIVGSMPTGGASTTLDGTNFSTADAAVTNIVIAATPDCVNPAQCIGIQLPTNTVAPGVRNALNLKDHPGNLGKQVSLFGDVMKYCGGPGLKNTSQYIIDGGGTTPDVPGETVTSLNESFPGKVKPAGWSSKMIAGDKDWYYTEFNSISYAAMTGYKGTAPFDSWLLSPAVDMSKVSNKTLSFETQVNGYGSTTTQFEVYVLTSADPSTATKTKLNPTIASAPASGYSSWVSSGSLDLSSFSGVVYIGFRYYATSDANFATWCVTNVKLNADGGNDPGDNPGDNPGDDKPISGNSADFNTMGDAASSPYTTHTSASGWVATNSLLLQGGPANGNPVFSVFGDASNYAVCLNGKSGSQGVLTSPSIANGLGTLKFDYCLPYSDNQVKLTINIKQDGKVVATDVLENKGMTKLQKYEYSHAFNIAGNFVIEIANDGPSASSSNKDRTAIWNLTWTSK</sequence>
<dbReference type="Pfam" id="PF18942">
    <property type="entry name" value="DUF5689"/>
    <property type="match status" value="1"/>
</dbReference>
<feature type="region of interest" description="Disordered" evidence="1">
    <location>
        <begin position="422"/>
        <end position="441"/>
    </location>
</feature>
<feature type="signal peptide" evidence="2">
    <location>
        <begin position="1"/>
        <end position="22"/>
    </location>
</feature>
<evidence type="ECO:0000259" key="4">
    <source>
        <dbReference type="Pfam" id="PF19886"/>
    </source>
</evidence>
<keyword evidence="6" id="KW-1185">Reference proteome</keyword>
<gene>
    <name evidence="5" type="ORF">E7747_03980</name>
</gene>
<evidence type="ECO:0000256" key="1">
    <source>
        <dbReference type="SAM" id="MobiDB-lite"/>
    </source>
</evidence>
<evidence type="ECO:0000259" key="3">
    <source>
        <dbReference type="Pfam" id="PF18942"/>
    </source>
</evidence>
<feature type="compositionally biased region" description="Low complexity" evidence="1">
    <location>
        <begin position="744"/>
        <end position="754"/>
    </location>
</feature>
<dbReference type="Pfam" id="PF19886">
    <property type="entry name" value="DUF6359"/>
    <property type="match status" value="2"/>
</dbReference>
<feature type="compositionally biased region" description="Low complexity" evidence="1">
    <location>
        <begin position="423"/>
        <end position="434"/>
    </location>
</feature>
<dbReference type="Proteomes" id="UP000297149">
    <property type="component" value="Chromosome"/>
</dbReference>
<dbReference type="AlphaFoldDB" id="A0A4P7W2C2"/>
<dbReference type="KEGG" id="ddb:E7747_03980"/>
<feature type="region of interest" description="Disordered" evidence="1">
    <location>
        <begin position="744"/>
        <end position="767"/>
    </location>
</feature>
<dbReference type="RefSeq" id="WP_136414251.1">
    <property type="nucleotide sequence ID" value="NZ_CP039396.1"/>
</dbReference>
<dbReference type="EMBL" id="CP039396">
    <property type="protein sequence ID" value="QCD41530.1"/>
    <property type="molecule type" value="Genomic_DNA"/>
</dbReference>
<organism evidence="5 6">
    <name type="scientific">Duncaniella dubosii</name>
    <dbReference type="NCBI Taxonomy" id="2518971"/>
    <lineage>
        <taxon>Bacteria</taxon>
        <taxon>Pseudomonadati</taxon>
        <taxon>Bacteroidota</taxon>
        <taxon>Bacteroidia</taxon>
        <taxon>Bacteroidales</taxon>
        <taxon>Muribaculaceae</taxon>
        <taxon>Duncaniella</taxon>
    </lineage>
</organism>
<feature type="domain" description="DUF5689" evidence="3">
    <location>
        <begin position="47"/>
        <end position="276"/>
    </location>
</feature>
<accession>A0A4P7W2C2</accession>
<feature type="domain" description="Endonuclease YhcR N-terminal" evidence="4">
    <location>
        <begin position="461"/>
        <end position="569"/>
    </location>
</feature>
<dbReference type="PROSITE" id="PS51257">
    <property type="entry name" value="PROKAR_LIPOPROTEIN"/>
    <property type="match status" value="1"/>
</dbReference>
<protein>
    <submittedName>
        <fullName evidence="5">Uncharacterized protein</fullName>
    </submittedName>
</protein>
<proteinExistence type="predicted"/>
<feature type="chain" id="PRO_5020291004" evidence="2">
    <location>
        <begin position="23"/>
        <end position="925"/>
    </location>
</feature>
<evidence type="ECO:0000256" key="2">
    <source>
        <dbReference type="SAM" id="SignalP"/>
    </source>
</evidence>
<evidence type="ECO:0000313" key="5">
    <source>
        <dbReference type="EMBL" id="QCD41530.1"/>
    </source>
</evidence>
<evidence type="ECO:0000313" key="6">
    <source>
        <dbReference type="Proteomes" id="UP000297149"/>
    </source>
</evidence>
<keyword evidence="2" id="KW-0732">Signal</keyword>
<dbReference type="NCBIfam" id="NF038128">
    <property type="entry name" value="choice_anch_J"/>
    <property type="match status" value="1"/>
</dbReference>